<organism evidence="1">
    <name type="scientific">Leptolyngbya sp. NK1-12</name>
    <dbReference type="NCBI Taxonomy" id="2547451"/>
    <lineage>
        <taxon>Bacteria</taxon>
        <taxon>Bacillati</taxon>
        <taxon>Cyanobacteriota</taxon>
        <taxon>Cyanophyceae</taxon>
        <taxon>Leptolyngbyales</taxon>
        <taxon>Leptolyngbyaceae</taxon>
        <taxon>Leptolyngbya group</taxon>
        <taxon>Leptolyngbya</taxon>
    </lineage>
</organism>
<dbReference type="AlphaFoldDB" id="A0AA96WDG5"/>
<sequence length="78" mass="9012">MQPQTLSFNTLNPETLAPTEQSLQQIVRRVLSTGRITTAERIWFHHIILSDLTLAPETLTQVRRLFDRLQMGLIKVLD</sequence>
<name>A0AA96WDG5_9CYAN</name>
<evidence type="ECO:0000313" key="1">
    <source>
        <dbReference type="EMBL" id="WNZ23179.1"/>
    </source>
</evidence>
<gene>
    <name evidence="1" type="ORF">HJG54_10145</name>
</gene>
<protein>
    <submittedName>
        <fullName evidence="1">Uncharacterized protein</fullName>
    </submittedName>
</protein>
<dbReference type="EMBL" id="CP053586">
    <property type="protein sequence ID" value="WNZ23179.1"/>
    <property type="molecule type" value="Genomic_DNA"/>
</dbReference>
<proteinExistence type="predicted"/>
<dbReference type="RefSeq" id="WP_316434779.1">
    <property type="nucleotide sequence ID" value="NZ_CP053586.1"/>
</dbReference>
<reference evidence="1" key="1">
    <citation type="submission" date="2020-05" db="EMBL/GenBank/DDBJ databases">
        <authorList>
            <person name="Zhu T."/>
            <person name="Keshari N."/>
            <person name="Lu X."/>
        </authorList>
    </citation>
    <scope>NUCLEOTIDE SEQUENCE</scope>
    <source>
        <strain evidence="1">NK1-12</strain>
    </source>
</reference>
<accession>A0AA96WDG5</accession>